<dbReference type="Proteomes" id="UP001197875">
    <property type="component" value="Unassembled WGS sequence"/>
</dbReference>
<name>A0AAE3DRB6_9FIRM</name>
<proteinExistence type="predicted"/>
<accession>A0AAE3DRB6</accession>
<comment type="caution">
    <text evidence="1">The sequence shown here is derived from an EMBL/GenBank/DDBJ whole genome shotgun (WGS) entry which is preliminary data.</text>
</comment>
<sequence>MKNGHRPMRRQKREVTSPEELRRILEKCQILRIGAMDEEGMFVVPVNYGFEWEDELLLYFHSAKEGRKADAFRKDPNVAFELDCGYEVITGDYACSYSAAYESIMGNGTVTLLETPEKKERALTLLMKHAAPGANLVFRPEMLEAAAVYCLRVSSLTGKRRERKQ</sequence>
<dbReference type="InterPro" id="IPR012349">
    <property type="entry name" value="Split_barrel_FMN-bd"/>
</dbReference>
<reference evidence="1 2" key="1">
    <citation type="submission" date="2021-10" db="EMBL/GenBank/DDBJ databases">
        <title>Anaerobic single-cell dispensing facilitates the cultivation of human gut bacteria.</title>
        <authorList>
            <person name="Afrizal A."/>
        </authorList>
    </citation>
    <scope>NUCLEOTIDE SEQUENCE [LARGE SCALE GENOMIC DNA]</scope>
    <source>
        <strain evidence="1 2">CLA-AA-H277</strain>
    </source>
</reference>
<gene>
    <name evidence="1" type="ORF">LKD71_03690</name>
</gene>
<evidence type="ECO:0000313" key="1">
    <source>
        <dbReference type="EMBL" id="MCC2188935.1"/>
    </source>
</evidence>
<dbReference type="PANTHER" id="PTHR34071">
    <property type="entry name" value="5-NITROIMIDAZOLE ANTIBIOTICS RESISTANCE PROTEIN, NIMA-FAMILY-RELATED PROTEIN-RELATED"/>
    <property type="match status" value="1"/>
</dbReference>
<dbReference type="PANTHER" id="PTHR34071:SF2">
    <property type="entry name" value="FLAVIN-NUCLEOTIDE-BINDING PROTEIN"/>
    <property type="match status" value="1"/>
</dbReference>
<dbReference type="InterPro" id="IPR024747">
    <property type="entry name" value="Pyridox_Oxase-rel"/>
</dbReference>
<organism evidence="1 2">
    <name type="scientific">Fusicatenibacter faecihominis</name>
    <dbReference type="NCBI Taxonomy" id="2881276"/>
    <lineage>
        <taxon>Bacteria</taxon>
        <taxon>Bacillati</taxon>
        <taxon>Bacillota</taxon>
        <taxon>Clostridia</taxon>
        <taxon>Lachnospirales</taxon>
        <taxon>Lachnospiraceae</taxon>
        <taxon>Fusicatenibacter</taxon>
    </lineage>
</organism>
<evidence type="ECO:0000313" key="2">
    <source>
        <dbReference type="Proteomes" id="UP001197875"/>
    </source>
</evidence>
<dbReference type="Gene3D" id="2.30.110.10">
    <property type="entry name" value="Electron Transport, Fmn-binding Protein, Chain A"/>
    <property type="match status" value="1"/>
</dbReference>
<keyword evidence="2" id="KW-1185">Reference proteome</keyword>
<protein>
    <submittedName>
        <fullName evidence="1">Pyridoxamine 5'-phosphate oxidase family protein</fullName>
    </submittedName>
</protein>
<dbReference type="EMBL" id="JAJEPR010000004">
    <property type="protein sequence ID" value="MCC2188935.1"/>
    <property type="molecule type" value="Genomic_DNA"/>
</dbReference>
<dbReference type="AlphaFoldDB" id="A0AAE3DRB6"/>
<dbReference type="Pfam" id="PF12900">
    <property type="entry name" value="Pyridox_ox_2"/>
    <property type="match status" value="1"/>
</dbReference>
<dbReference type="SUPFAM" id="SSF50475">
    <property type="entry name" value="FMN-binding split barrel"/>
    <property type="match status" value="1"/>
</dbReference>
<dbReference type="RefSeq" id="WP_178045616.1">
    <property type="nucleotide sequence ID" value="NZ_JAJEPR010000004.1"/>
</dbReference>